<gene>
    <name evidence="2" type="ORF">ACFO3O_05965</name>
</gene>
<keyword evidence="3" id="KW-1185">Reference proteome</keyword>
<evidence type="ECO:0000259" key="1">
    <source>
        <dbReference type="PROSITE" id="PS50222"/>
    </source>
</evidence>
<evidence type="ECO:0000313" key="2">
    <source>
        <dbReference type="EMBL" id="MFC4633442.1"/>
    </source>
</evidence>
<organism evidence="2 3">
    <name type="scientific">Dokdonia ponticola</name>
    <dbReference type="NCBI Taxonomy" id="2041041"/>
    <lineage>
        <taxon>Bacteria</taxon>
        <taxon>Pseudomonadati</taxon>
        <taxon>Bacteroidota</taxon>
        <taxon>Flavobacteriia</taxon>
        <taxon>Flavobacteriales</taxon>
        <taxon>Flavobacteriaceae</taxon>
        <taxon>Dokdonia</taxon>
    </lineage>
</organism>
<dbReference type="RefSeq" id="WP_379977645.1">
    <property type="nucleotide sequence ID" value="NZ_JBHSFV010000002.1"/>
</dbReference>
<dbReference type="PROSITE" id="PS00018">
    <property type="entry name" value="EF_HAND_1"/>
    <property type="match status" value="1"/>
</dbReference>
<dbReference type="InterPro" id="IPR002048">
    <property type="entry name" value="EF_hand_dom"/>
</dbReference>
<dbReference type="SUPFAM" id="SSF47473">
    <property type="entry name" value="EF-hand"/>
    <property type="match status" value="1"/>
</dbReference>
<dbReference type="Pfam" id="PF13499">
    <property type="entry name" value="EF-hand_7"/>
    <property type="match status" value="1"/>
</dbReference>
<dbReference type="SMART" id="SM00054">
    <property type="entry name" value="EFh"/>
    <property type="match status" value="2"/>
</dbReference>
<comment type="caution">
    <text evidence="2">The sequence shown here is derived from an EMBL/GenBank/DDBJ whole genome shotgun (WGS) entry which is preliminary data.</text>
</comment>
<evidence type="ECO:0000313" key="3">
    <source>
        <dbReference type="Proteomes" id="UP001596043"/>
    </source>
</evidence>
<dbReference type="Proteomes" id="UP001596043">
    <property type="component" value="Unassembled WGS sequence"/>
</dbReference>
<proteinExistence type="predicted"/>
<dbReference type="InterPro" id="IPR011992">
    <property type="entry name" value="EF-hand-dom_pair"/>
</dbReference>
<feature type="domain" description="EF-hand" evidence="1">
    <location>
        <begin position="17"/>
        <end position="52"/>
    </location>
</feature>
<protein>
    <submittedName>
        <fullName evidence="2">EF-hand domain-containing protein</fullName>
    </submittedName>
</protein>
<accession>A0ABV9HTI7</accession>
<name>A0ABV9HTI7_9FLAO</name>
<sequence>MATKDMILGKLQTLITQDFNDPKAAFAFFDEDGNGTLSKTEIVRLLKKAEISGLIRGFVANKLIEGYSKDGDEEVSWNEFKAALDEIKE</sequence>
<reference evidence="3" key="1">
    <citation type="journal article" date="2019" name="Int. J. Syst. Evol. Microbiol.">
        <title>The Global Catalogue of Microorganisms (GCM) 10K type strain sequencing project: providing services to taxonomists for standard genome sequencing and annotation.</title>
        <authorList>
            <consortium name="The Broad Institute Genomics Platform"/>
            <consortium name="The Broad Institute Genome Sequencing Center for Infectious Disease"/>
            <person name="Wu L."/>
            <person name="Ma J."/>
        </authorList>
    </citation>
    <scope>NUCLEOTIDE SEQUENCE [LARGE SCALE GENOMIC DNA]</scope>
    <source>
        <strain evidence="3">YJ-61-S</strain>
    </source>
</reference>
<dbReference type="Gene3D" id="1.10.238.10">
    <property type="entry name" value="EF-hand"/>
    <property type="match status" value="1"/>
</dbReference>
<dbReference type="InterPro" id="IPR018247">
    <property type="entry name" value="EF_Hand_1_Ca_BS"/>
</dbReference>
<dbReference type="EMBL" id="JBHSFV010000002">
    <property type="protein sequence ID" value="MFC4633442.1"/>
    <property type="molecule type" value="Genomic_DNA"/>
</dbReference>
<dbReference type="PROSITE" id="PS50222">
    <property type="entry name" value="EF_HAND_2"/>
    <property type="match status" value="1"/>
</dbReference>